<dbReference type="EMBL" id="CP003742">
    <property type="protein sequence ID" value="AGI72361.1"/>
    <property type="molecule type" value="Genomic_DNA"/>
</dbReference>
<protein>
    <submittedName>
        <fullName evidence="2">Uncharacterized protein</fullName>
    </submittedName>
</protein>
<keyword evidence="1" id="KW-0812">Transmembrane</keyword>
<accession>M9RPM1</accession>
<organism evidence="2 3">
    <name type="scientific">Octadecabacter arcticus 238</name>
    <dbReference type="NCBI Taxonomy" id="391616"/>
    <lineage>
        <taxon>Bacteria</taxon>
        <taxon>Pseudomonadati</taxon>
        <taxon>Pseudomonadota</taxon>
        <taxon>Alphaproteobacteria</taxon>
        <taxon>Rhodobacterales</taxon>
        <taxon>Roseobacteraceae</taxon>
        <taxon>Octadecabacter</taxon>
    </lineage>
</organism>
<keyword evidence="3" id="KW-1185">Reference proteome</keyword>
<evidence type="ECO:0000256" key="1">
    <source>
        <dbReference type="SAM" id="Phobius"/>
    </source>
</evidence>
<name>M9RPM1_9RHOB</name>
<keyword evidence="1" id="KW-0472">Membrane</keyword>
<feature type="transmembrane region" description="Helical" evidence="1">
    <location>
        <begin position="62"/>
        <end position="80"/>
    </location>
</feature>
<evidence type="ECO:0000313" key="2">
    <source>
        <dbReference type="EMBL" id="AGI72361.1"/>
    </source>
</evidence>
<feature type="transmembrane region" description="Helical" evidence="1">
    <location>
        <begin position="20"/>
        <end position="42"/>
    </location>
</feature>
<dbReference type="HOGENOM" id="CLU_1523660_0_0_5"/>
<dbReference type="KEGG" id="oar:OA238_c22870"/>
<evidence type="ECO:0000313" key="3">
    <source>
        <dbReference type="Proteomes" id="UP000004688"/>
    </source>
</evidence>
<gene>
    <name evidence="2" type="ORF">OA238_c22870</name>
</gene>
<feature type="transmembrane region" description="Helical" evidence="1">
    <location>
        <begin position="92"/>
        <end position="111"/>
    </location>
</feature>
<dbReference type="AlphaFoldDB" id="M9RPM1"/>
<reference evidence="2 3" key="1">
    <citation type="journal article" date="2013" name="PLoS ONE">
        <title>Poles Apart: Arctic and Antarctic Octadecabacter strains Share High Genome Plasticity and a New Type of Xanthorhodopsin.</title>
        <authorList>
            <person name="Vollmers J."/>
            <person name="Voget S."/>
            <person name="Dietrich S."/>
            <person name="Gollnow K."/>
            <person name="Smits M."/>
            <person name="Meyer K."/>
            <person name="Brinkhoff T."/>
            <person name="Simon M."/>
            <person name="Daniel R."/>
        </authorList>
    </citation>
    <scope>NUCLEOTIDE SEQUENCE [LARGE SCALE GENOMIC DNA]</scope>
    <source>
        <strain evidence="2 3">238</strain>
    </source>
</reference>
<feature type="transmembrane region" description="Helical" evidence="1">
    <location>
        <begin position="131"/>
        <end position="154"/>
    </location>
</feature>
<keyword evidence="1" id="KW-1133">Transmembrane helix</keyword>
<sequence>MPNLSLSRSAGGHFQFVRAALRLGLPLTWAAIALAGVGLVVGFTGADLSGGFLANGGANGGATHPLTGLCLIVLAGCVLRTKRRGLSSMVRIGVLTAILYVSIARLMDGMLSSATGSVSGGLFGPVAGFGMTFYGGSIGGFALLSMGFASLAMVSVYSHRPFLHAALLSGDVITRR</sequence>
<proteinExistence type="predicted"/>
<dbReference type="RefSeq" id="WP_015495456.1">
    <property type="nucleotide sequence ID" value="NC_020908.1"/>
</dbReference>
<dbReference type="Proteomes" id="UP000004688">
    <property type="component" value="Chromosome"/>
</dbReference>